<proteinExistence type="inferred from homology"/>
<dbReference type="EMBL" id="CH981526">
    <property type="protein sequence ID" value="EDK44388.1"/>
    <property type="molecule type" value="Genomic_DNA"/>
</dbReference>
<dbReference type="STRING" id="379508.A5DYY0"/>
<dbReference type="GO" id="GO:0050660">
    <property type="term" value="F:flavin adenine dinucleotide binding"/>
    <property type="evidence" value="ECO:0007669"/>
    <property type="project" value="TreeGrafter"/>
</dbReference>
<dbReference type="GeneID" id="5233507"/>
<sequence length="393" mass="43452">MSIDLKEVIIIGGSYAALLALKTFLAQQPSSSDSIPQLKITLIAPNDKAFFNIASPRLIVDEDLLIDETFFSLKDHIEQLVASQGNKGHEVVFIKGRVVNSDFEANTITYEKNSGEFERKELKYDNLIVASGTRSLSSVWKLDNVKDQDYTISAIEDLRKQVKEAKSIAIIGGGATGVETAGELGYANKAKESKDKKRVVLYTGSFGPLSGPLPKHVEQTSKKLKDLNVEIVNDQFVSKVKDGVALEGTGDEDRVEKFDLVIEAQRLIPNTEFIPASQLNEKKYIITDDYFRLPEHQNVICFGDVLAMGEQSSVDLTYAQKPVFAKTVAKEILSQDVKLVSYQKLSRQIILVPIGKDGGVGVLFGFSIPNFLVRLFKSRDFMIPKAKGILSLD</sequence>
<dbReference type="AlphaFoldDB" id="A5DYY0"/>
<dbReference type="PANTHER" id="PTHR43735:SF3">
    <property type="entry name" value="FERROPTOSIS SUPPRESSOR PROTEIN 1"/>
    <property type="match status" value="1"/>
</dbReference>
<dbReference type="InterPro" id="IPR023753">
    <property type="entry name" value="FAD/NAD-binding_dom"/>
</dbReference>
<keyword evidence="3" id="KW-0274">FAD</keyword>
<evidence type="ECO:0000259" key="5">
    <source>
        <dbReference type="Pfam" id="PF07992"/>
    </source>
</evidence>
<gene>
    <name evidence="6" type="ORF">LELG_02567</name>
</gene>
<feature type="domain" description="FAD/NAD(P)-binding" evidence="5">
    <location>
        <begin position="7"/>
        <end position="311"/>
    </location>
</feature>
<dbReference type="Gene3D" id="3.50.50.100">
    <property type="match status" value="1"/>
</dbReference>
<evidence type="ECO:0000256" key="2">
    <source>
        <dbReference type="ARBA" id="ARBA00022630"/>
    </source>
</evidence>
<reference evidence="6 7" key="1">
    <citation type="journal article" date="2009" name="Nature">
        <title>Evolution of pathogenicity and sexual reproduction in eight Candida genomes.</title>
        <authorList>
            <person name="Butler G."/>
            <person name="Rasmussen M.D."/>
            <person name="Lin M.F."/>
            <person name="Santos M.A."/>
            <person name="Sakthikumar S."/>
            <person name="Munro C.A."/>
            <person name="Rheinbay E."/>
            <person name="Grabherr M."/>
            <person name="Forche A."/>
            <person name="Reedy J.L."/>
            <person name="Agrafioti I."/>
            <person name="Arnaud M.B."/>
            <person name="Bates S."/>
            <person name="Brown A.J."/>
            <person name="Brunke S."/>
            <person name="Costanzo M.C."/>
            <person name="Fitzpatrick D.A."/>
            <person name="de Groot P.W."/>
            <person name="Harris D."/>
            <person name="Hoyer L.L."/>
            <person name="Hube B."/>
            <person name="Klis F.M."/>
            <person name="Kodira C."/>
            <person name="Lennard N."/>
            <person name="Logue M.E."/>
            <person name="Martin R."/>
            <person name="Neiman A.M."/>
            <person name="Nikolaou E."/>
            <person name="Quail M.A."/>
            <person name="Quinn J."/>
            <person name="Santos M.C."/>
            <person name="Schmitzberger F.F."/>
            <person name="Sherlock G."/>
            <person name="Shah P."/>
            <person name="Silverstein K.A."/>
            <person name="Skrzypek M.S."/>
            <person name="Soll D."/>
            <person name="Staggs R."/>
            <person name="Stansfield I."/>
            <person name="Stumpf M.P."/>
            <person name="Sudbery P.E."/>
            <person name="Srikantha T."/>
            <person name="Zeng Q."/>
            <person name="Berman J."/>
            <person name="Berriman M."/>
            <person name="Heitman J."/>
            <person name="Gow N.A."/>
            <person name="Lorenz M.C."/>
            <person name="Birren B.W."/>
            <person name="Kellis M."/>
            <person name="Cuomo C.A."/>
        </authorList>
    </citation>
    <scope>NUCLEOTIDE SEQUENCE [LARGE SCALE GENOMIC DNA]</scope>
    <source>
        <strain evidence="7">ATCC 11503 / BCRC 21390 / CBS 2605 / JCM 1781 / NBRC 1676 / NRRL YB-4239</strain>
    </source>
</reference>
<dbReference type="InterPro" id="IPR036188">
    <property type="entry name" value="FAD/NAD-bd_sf"/>
</dbReference>
<dbReference type="OrthoDB" id="202203at2759"/>
<name>A5DYY0_LODEL</name>
<dbReference type="OMA" id="WKIGAPR"/>
<dbReference type="Proteomes" id="UP000001996">
    <property type="component" value="Unassembled WGS sequence"/>
</dbReference>
<dbReference type="VEuPathDB" id="FungiDB:LELG_02567"/>
<evidence type="ECO:0000313" key="7">
    <source>
        <dbReference type="Proteomes" id="UP000001996"/>
    </source>
</evidence>
<evidence type="ECO:0000256" key="3">
    <source>
        <dbReference type="ARBA" id="ARBA00022827"/>
    </source>
</evidence>
<organism evidence="6 7">
    <name type="scientific">Lodderomyces elongisporus (strain ATCC 11503 / CBS 2605 / JCM 1781 / NBRC 1676 / NRRL YB-4239)</name>
    <name type="common">Yeast</name>
    <name type="synonym">Saccharomyces elongisporus</name>
    <dbReference type="NCBI Taxonomy" id="379508"/>
    <lineage>
        <taxon>Eukaryota</taxon>
        <taxon>Fungi</taxon>
        <taxon>Dikarya</taxon>
        <taxon>Ascomycota</taxon>
        <taxon>Saccharomycotina</taxon>
        <taxon>Pichiomycetes</taxon>
        <taxon>Debaryomycetaceae</taxon>
        <taxon>Candida/Lodderomyces clade</taxon>
        <taxon>Lodderomyces</taxon>
    </lineage>
</organism>
<keyword evidence="4" id="KW-0560">Oxidoreductase</keyword>
<dbReference type="GO" id="GO:0004174">
    <property type="term" value="F:electron-transferring-flavoprotein dehydrogenase activity"/>
    <property type="evidence" value="ECO:0007669"/>
    <property type="project" value="TreeGrafter"/>
</dbReference>
<dbReference type="KEGG" id="lel:PVL30_003400"/>
<keyword evidence="2" id="KW-0285">Flavoprotein</keyword>
<dbReference type="HOGENOM" id="CLU_019845_6_2_1"/>
<accession>A5DYY0</accession>
<dbReference type="Pfam" id="PF07992">
    <property type="entry name" value="Pyr_redox_2"/>
    <property type="match status" value="1"/>
</dbReference>
<protein>
    <recommendedName>
        <fullName evidence="5">FAD/NAD(P)-binding domain-containing protein</fullName>
    </recommendedName>
</protein>
<dbReference type="SUPFAM" id="SSF51905">
    <property type="entry name" value="FAD/NAD(P)-binding domain"/>
    <property type="match status" value="2"/>
</dbReference>
<comment type="similarity">
    <text evidence="1">Belongs to the FAD-dependent oxidoreductase family.</text>
</comment>
<keyword evidence="7" id="KW-1185">Reference proteome</keyword>
<dbReference type="eggNOG" id="KOG2495">
    <property type="taxonomic scope" value="Eukaryota"/>
</dbReference>
<dbReference type="PRINTS" id="PR00411">
    <property type="entry name" value="PNDRDTASEI"/>
</dbReference>
<evidence type="ECO:0000256" key="1">
    <source>
        <dbReference type="ARBA" id="ARBA00006442"/>
    </source>
</evidence>
<dbReference type="InParanoid" id="A5DYY0"/>
<dbReference type="PRINTS" id="PR00368">
    <property type="entry name" value="FADPNR"/>
</dbReference>
<evidence type="ECO:0000256" key="4">
    <source>
        <dbReference type="ARBA" id="ARBA00023002"/>
    </source>
</evidence>
<dbReference type="GO" id="GO:0005737">
    <property type="term" value="C:cytoplasm"/>
    <property type="evidence" value="ECO:0007669"/>
    <property type="project" value="TreeGrafter"/>
</dbReference>
<evidence type="ECO:0000313" key="6">
    <source>
        <dbReference type="EMBL" id="EDK44388.1"/>
    </source>
</evidence>
<dbReference type="PANTHER" id="PTHR43735">
    <property type="entry name" value="APOPTOSIS-INDUCING FACTOR 1"/>
    <property type="match status" value="1"/>
</dbReference>